<dbReference type="EnsemblPlants" id="Pp3c13_5410V3.7">
    <property type="protein sequence ID" value="Pp3c13_5410V3.7"/>
    <property type="gene ID" value="Pp3c13_5410"/>
</dbReference>
<keyword evidence="1" id="KW-0677">Repeat</keyword>
<dbReference type="Gramene" id="Pp3c13_5410V3.8">
    <property type="protein sequence ID" value="Pp3c13_5410V3.8"/>
    <property type="gene ID" value="Pp3c13_5410"/>
</dbReference>
<feature type="region of interest" description="Disordered" evidence="2">
    <location>
        <begin position="347"/>
        <end position="380"/>
    </location>
</feature>
<feature type="compositionally biased region" description="Polar residues" evidence="2">
    <location>
        <begin position="356"/>
        <end position="368"/>
    </location>
</feature>
<dbReference type="GeneID" id="112290502"/>
<dbReference type="EnsemblPlants" id="Pp3c13_5410V3.4">
    <property type="protein sequence ID" value="Pp3c13_5410V3.4"/>
    <property type="gene ID" value="Pp3c13_5410"/>
</dbReference>
<dbReference type="EnsemblPlants" id="Pp3c13_5410V3.2">
    <property type="protein sequence ID" value="Pp3c13_5410V3.2"/>
    <property type="gene ID" value="Pp3c13_5410"/>
</dbReference>
<evidence type="ECO:0000256" key="1">
    <source>
        <dbReference type="ARBA" id="ARBA00022737"/>
    </source>
</evidence>
<organism evidence="4">
    <name type="scientific">Physcomitrium patens</name>
    <name type="common">Spreading-leaved earth moss</name>
    <name type="synonym">Physcomitrella patens</name>
    <dbReference type="NCBI Taxonomy" id="3218"/>
    <lineage>
        <taxon>Eukaryota</taxon>
        <taxon>Viridiplantae</taxon>
        <taxon>Streptophyta</taxon>
        <taxon>Embryophyta</taxon>
        <taxon>Bryophyta</taxon>
        <taxon>Bryophytina</taxon>
        <taxon>Bryopsida</taxon>
        <taxon>Funariidae</taxon>
        <taxon>Funariales</taxon>
        <taxon>Funariaceae</taxon>
        <taxon>Physcomitrium</taxon>
    </lineage>
</organism>
<feature type="compositionally biased region" description="Polar residues" evidence="2">
    <location>
        <begin position="316"/>
        <end position="335"/>
    </location>
</feature>
<dbReference type="FunFam" id="1.10.238.10:FF:000178">
    <property type="entry name" value="Calmodulin-2 A"/>
    <property type="match status" value="1"/>
</dbReference>
<name>A0A2K1JKW4_PHYPA</name>
<accession>A0A2K1JKW4</accession>
<feature type="region of interest" description="Disordered" evidence="2">
    <location>
        <begin position="247"/>
        <end position="287"/>
    </location>
</feature>
<dbReference type="STRING" id="3218.A0A2K1JKW4"/>
<feature type="compositionally biased region" description="Low complexity" evidence="2">
    <location>
        <begin position="271"/>
        <end position="282"/>
    </location>
</feature>
<dbReference type="GO" id="GO:0043226">
    <property type="term" value="C:organelle"/>
    <property type="evidence" value="ECO:0007669"/>
    <property type="project" value="UniProtKB-ARBA"/>
</dbReference>
<evidence type="ECO:0000313" key="5">
    <source>
        <dbReference type="EnsemblPlants" id="Pp3c13_5410V3.1"/>
    </source>
</evidence>
<reference evidence="4 6" key="1">
    <citation type="journal article" date="2008" name="Science">
        <title>The Physcomitrella genome reveals evolutionary insights into the conquest of land by plants.</title>
        <authorList>
            <person name="Rensing S."/>
            <person name="Lang D."/>
            <person name="Zimmer A."/>
            <person name="Terry A."/>
            <person name="Salamov A."/>
            <person name="Shapiro H."/>
            <person name="Nishiyama T."/>
            <person name="Perroud P.-F."/>
            <person name="Lindquist E."/>
            <person name="Kamisugi Y."/>
            <person name="Tanahashi T."/>
            <person name="Sakakibara K."/>
            <person name="Fujita T."/>
            <person name="Oishi K."/>
            <person name="Shin-I T."/>
            <person name="Kuroki Y."/>
            <person name="Toyoda A."/>
            <person name="Suzuki Y."/>
            <person name="Hashimoto A."/>
            <person name="Yamaguchi K."/>
            <person name="Sugano A."/>
            <person name="Kohara Y."/>
            <person name="Fujiyama A."/>
            <person name="Anterola A."/>
            <person name="Aoki S."/>
            <person name="Ashton N."/>
            <person name="Barbazuk W.B."/>
            <person name="Barker E."/>
            <person name="Bennetzen J."/>
            <person name="Bezanilla M."/>
            <person name="Blankenship R."/>
            <person name="Cho S.H."/>
            <person name="Dutcher S."/>
            <person name="Estelle M."/>
            <person name="Fawcett J.A."/>
            <person name="Gundlach H."/>
            <person name="Hanada K."/>
            <person name="Heyl A."/>
            <person name="Hicks K.A."/>
            <person name="Hugh J."/>
            <person name="Lohr M."/>
            <person name="Mayer K."/>
            <person name="Melkozernov A."/>
            <person name="Murata T."/>
            <person name="Nelson D."/>
            <person name="Pils B."/>
            <person name="Prigge M."/>
            <person name="Reiss B."/>
            <person name="Renner T."/>
            <person name="Rombauts S."/>
            <person name="Rushton P."/>
            <person name="Sanderfoot A."/>
            <person name="Schween G."/>
            <person name="Shiu S.-H."/>
            <person name="Stueber K."/>
            <person name="Theodoulou F.L."/>
            <person name="Tu H."/>
            <person name="Van de Peer Y."/>
            <person name="Verrier P.J."/>
            <person name="Waters E."/>
            <person name="Wood A."/>
            <person name="Yang L."/>
            <person name="Cove D."/>
            <person name="Cuming A."/>
            <person name="Hasebe M."/>
            <person name="Lucas S."/>
            <person name="Mishler D.B."/>
            <person name="Reski R."/>
            <person name="Grigoriev I."/>
            <person name="Quatrano R.S."/>
            <person name="Boore J.L."/>
        </authorList>
    </citation>
    <scope>NUCLEOTIDE SEQUENCE [LARGE SCALE GENOMIC DNA]</scope>
    <source>
        <strain evidence="5 6">cv. Gransden 2004</strain>
    </source>
</reference>
<evidence type="ECO:0000259" key="3">
    <source>
        <dbReference type="PROSITE" id="PS50222"/>
    </source>
</evidence>
<gene>
    <name evidence="5" type="primary">LOC112290502</name>
    <name evidence="4" type="ORF">PHYPA_017014</name>
</gene>
<dbReference type="Gramene" id="Pp3c13_5410V3.3">
    <property type="protein sequence ID" value="Pp3c13_5410V3.3"/>
    <property type="gene ID" value="Pp3c13_5410"/>
</dbReference>
<proteinExistence type="predicted"/>
<dbReference type="RefSeq" id="XP_073394259.1">
    <property type="nucleotide sequence ID" value="XM_073538158.1"/>
</dbReference>
<dbReference type="GO" id="GO:0005509">
    <property type="term" value="F:calcium ion binding"/>
    <property type="evidence" value="ECO:0007669"/>
    <property type="project" value="InterPro"/>
</dbReference>
<dbReference type="Gramene" id="Pp3c13_5410V3.7">
    <property type="protein sequence ID" value="Pp3c13_5410V3.7"/>
    <property type="gene ID" value="Pp3c13_5410"/>
</dbReference>
<dbReference type="SUPFAM" id="SSF47473">
    <property type="entry name" value="EF-hand"/>
    <property type="match status" value="1"/>
</dbReference>
<dbReference type="RefSeq" id="XP_024392583.1">
    <property type="nucleotide sequence ID" value="XM_024536815.2"/>
</dbReference>
<protein>
    <recommendedName>
        <fullName evidence="3">EF-hand domain-containing protein</fullName>
    </recommendedName>
</protein>
<dbReference type="Gene3D" id="1.10.238.10">
    <property type="entry name" value="EF-hand"/>
    <property type="match status" value="1"/>
</dbReference>
<reference evidence="4 6" key="2">
    <citation type="journal article" date="2018" name="Plant J.">
        <title>The Physcomitrella patens chromosome-scale assembly reveals moss genome structure and evolution.</title>
        <authorList>
            <person name="Lang D."/>
            <person name="Ullrich K.K."/>
            <person name="Murat F."/>
            <person name="Fuchs J."/>
            <person name="Jenkins J."/>
            <person name="Haas F.B."/>
            <person name="Piednoel M."/>
            <person name="Gundlach H."/>
            <person name="Van Bel M."/>
            <person name="Meyberg R."/>
            <person name="Vives C."/>
            <person name="Morata J."/>
            <person name="Symeonidi A."/>
            <person name="Hiss M."/>
            <person name="Muchero W."/>
            <person name="Kamisugi Y."/>
            <person name="Saleh O."/>
            <person name="Blanc G."/>
            <person name="Decker E.L."/>
            <person name="van Gessel N."/>
            <person name="Grimwood J."/>
            <person name="Hayes R.D."/>
            <person name="Graham S.W."/>
            <person name="Gunter L.E."/>
            <person name="McDaniel S.F."/>
            <person name="Hoernstein S.N.W."/>
            <person name="Larsson A."/>
            <person name="Li F.W."/>
            <person name="Perroud P.F."/>
            <person name="Phillips J."/>
            <person name="Ranjan P."/>
            <person name="Rokshar D.S."/>
            <person name="Rothfels C.J."/>
            <person name="Schneider L."/>
            <person name="Shu S."/>
            <person name="Stevenson D.W."/>
            <person name="Thummler F."/>
            <person name="Tillich M."/>
            <person name="Villarreal Aguilar J.C."/>
            <person name="Widiez T."/>
            <person name="Wong G.K."/>
            <person name="Wymore A."/>
            <person name="Zhang Y."/>
            <person name="Zimmer A.D."/>
            <person name="Quatrano R.S."/>
            <person name="Mayer K.F.X."/>
            <person name="Goodstein D."/>
            <person name="Casacuberta J.M."/>
            <person name="Vandepoele K."/>
            <person name="Reski R."/>
            <person name="Cuming A.C."/>
            <person name="Tuskan G.A."/>
            <person name="Maumus F."/>
            <person name="Salse J."/>
            <person name="Schmutz J."/>
            <person name="Rensing S.A."/>
        </authorList>
    </citation>
    <scope>NUCLEOTIDE SEQUENCE [LARGE SCALE GENOMIC DNA]</scope>
    <source>
        <strain evidence="5 6">cv. Gransden 2004</strain>
    </source>
</reference>
<dbReference type="CDD" id="cd00051">
    <property type="entry name" value="EFh"/>
    <property type="match status" value="1"/>
</dbReference>
<sequence>MENARWDKNKEQPQGFTKEQMLGIREVFDLFCTDSSGPVVAKNLVVALRTLGFEPKEEDIEKMITDVDTEKSGAIDFEEFLQVVASQMGERDSRGDSPTSAHGIGWLSPRISFSTDIVDKPAVREIERIGTPVKEDQRNGDDRALEFEFCMGSSSQDPVSRSCMLPADELFHQGRLLPQSQHPFLPPEDKVSGSFSGPLDSLKTPFVNVALPSQRQHNSSISRSGPLAREETIFSGTLHGLQKNHLRFSGPLDMRPATPSQLPGRLDVGNATSSSAVSVESTGKPKSHTWEKVIGLLRRARSDSHRDRLCPDKEQTLPSSKQPTSTQKISGSAASSLRLIFRRNSSLDKSAKASPSDPNSSHMKCSVTNPPPPEPHNTWLPPQYEAFHPPRAQAISSKPAGLAALHVASPVYPTSSASETDRVDMWSYSATEVDLRPVSLRNSWKMHETASSLEITLDKFDKLNVTDLKKKSDKSSCTTAAAANSTRIVLKNLERCSNPVSKGGKGQDQLRALRTREIRRSPERLASYTSSVRVTPVLNVPVCIAPTMRSSKAAKGRLANLRSLLTFKKEKDEKTFPDPAMAA</sequence>
<dbReference type="EnsemblPlants" id="Pp3c13_5410V3.5">
    <property type="protein sequence ID" value="Pp3c13_5410V3.5"/>
    <property type="gene ID" value="Pp3c13_5410"/>
</dbReference>
<dbReference type="PROSITE" id="PS50222">
    <property type="entry name" value="EF_HAND_2"/>
    <property type="match status" value="1"/>
</dbReference>
<feature type="compositionally biased region" description="Basic and acidic residues" evidence="2">
    <location>
        <begin position="301"/>
        <end position="315"/>
    </location>
</feature>
<dbReference type="EnsemblPlants" id="Pp3c13_5410V3.3">
    <property type="protein sequence ID" value="Pp3c13_5410V3.3"/>
    <property type="gene ID" value="Pp3c13_5410"/>
</dbReference>
<dbReference type="Gramene" id="Pp3c13_5410V3.1">
    <property type="protein sequence ID" value="Pp3c13_5410V3.1"/>
    <property type="gene ID" value="Pp3c13_5410"/>
</dbReference>
<dbReference type="Gramene" id="Pp3c13_5410V3.4">
    <property type="protein sequence ID" value="Pp3c13_5410V3.4"/>
    <property type="gene ID" value="Pp3c13_5410"/>
</dbReference>
<dbReference type="SMART" id="SM00054">
    <property type="entry name" value="EFh"/>
    <property type="match status" value="2"/>
</dbReference>
<dbReference type="PANTHER" id="PTHR31722">
    <property type="entry name" value="OS06G0675200 PROTEIN"/>
    <property type="match status" value="1"/>
</dbReference>
<dbReference type="RefSeq" id="XP_024392579.1">
    <property type="nucleotide sequence ID" value="XM_024536811.2"/>
</dbReference>
<feature type="domain" description="EF-hand" evidence="3">
    <location>
        <begin position="55"/>
        <end position="90"/>
    </location>
</feature>
<dbReference type="EnsemblPlants" id="Pp3c13_5410V3.1">
    <property type="protein sequence ID" value="Pp3c13_5410V3.1"/>
    <property type="gene ID" value="Pp3c13_5410"/>
</dbReference>
<dbReference type="InterPro" id="IPR002048">
    <property type="entry name" value="EF_hand_dom"/>
</dbReference>
<keyword evidence="6" id="KW-1185">Reference proteome</keyword>
<feature type="region of interest" description="Disordered" evidence="2">
    <location>
        <begin position="301"/>
        <end position="335"/>
    </location>
</feature>
<evidence type="ECO:0000313" key="4">
    <source>
        <dbReference type="EMBL" id="PNR42185.1"/>
    </source>
</evidence>
<evidence type="ECO:0000256" key="2">
    <source>
        <dbReference type="SAM" id="MobiDB-lite"/>
    </source>
</evidence>
<dbReference type="Gramene" id="Pp3c13_5410V3.6">
    <property type="protein sequence ID" value="Pp3c13_5410V3.6"/>
    <property type="gene ID" value="Pp3c13_5410"/>
</dbReference>
<dbReference type="Proteomes" id="UP000006727">
    <property type="component" value="Chromosome 13"/>
</dbReference>
<dbReference type="InterPro" id="IPR011992">
    <property type="entry name" value="EF-hand-dom_pair"/>
</dbReference>
<dbReference type="AlphaFoldDB" id="A0A2K1JKW4"/>
<dbReference type="PANTHER" id="PTHR31722:SF0">
    <property type="entry name" value="OS06G0675200 PROTEIN"/>
    <property type="match status" value="1"/>
</dbReference>
<dbReference type="RefSeq" id="XP_024392582.1">
    <property type="nucleotide sequence ID" value="XM_024536814.2"/>
</dbReference>
<dbReference type="RefSeq" id="XP_073394257.1">
    <property type="nucleotide sequence ID" value="XM_073538156.1"/>
</dbReference>
<dbReference type="Gramene" id="Pp3c13_5410V3.5">
    <property type="protein sequence ID" value="Pp3c13_5410V3.5"/>
    <property type="gene ID" value="Pp3c13_5410"/>
</dbReference>
<dbReference type="EMBL" id="ABEU02000013">
    <property type="protein sequence ID" value="PNR42185.1"/>
    <property type="molecule type" value="Genomic_DNA"/>
</dbReference>
<dbReference type="RefSeq" id="XP_024392576.1">
    <property type="nucleotide sequence ID" value="XM_024536808.2"/>
</dbReference>
<dbReference type="Gramene" id="Pp3c13_5410V3.2">
    <property type="protein sequence ID" value="Pp3c13_5410V3.2"/>
    <property type="gene ID" value="Pp3c13_5410"/>
</dbReference>
<reference evidence="5" key="3">
    <citation type="submission" date="2020-12" db="UniProtKB">
        <authorList>
            <consortium name="EnsemblPlants"/>
        </authorList>
    </citation>
    <scope>IDENTIFICATION</scope>
</reference>
<evidence type="ECO:0000313" key="6">
    <source>
        <dbReference type="Proteomes" id="UP000006727"/>
    </source>
</evidence>
<dbReference type="FunCoup" id="A0A2K1JKW4">
    <property type="interactions" value="106"/>
</dbReference>
<dbReference type="EnsemblPlants" id="Pp3c13_5410V3.8">
    <property type="protein sequence ID" value="Pp3c13_5410V3.8"/>
    <property type="gene ID" value="Pp3c13_5410"/>
</dbReference>
<dbReference type="EnsemblPlants" id="Pp3c13_5410V3.6">
    <property type="protein sequence ID" value="Pp3c13_5410V3.6"/>
    <property type="gene ID" value="Pp3c13_5410"/>
</dbReference>
<dbReference type="RefSeq" id="XP_024392572.1">
    <property type="nucleotide sequence ID" value="XM_024536804.2"/>
</dbReference>
<dbReference type="Pfam" id="PF13499">
    <property type="entry name" value="EF-hand_7"/>
    <property type="match status" value="1"/>
</dbReference>